<name>X0SYM8_9ZZZZ</name>
<protein>
    <submittedName>
        <fullName evidence="1">Uncharacterized protein</fullName>
    </submittedName>
</protein>
<comment type="caution">
    <text evidence="1">The sequence shown here is derived from an EMBL/GenBank/DDBJ whole genome shotgun (WGS) entry which is preliminary data.</text>
</comment>
<organism evidence="1">
    <name type="scientific">marine sediment metagenome</name>
    <dbReference type="NCBI Taxonomy" id="412755"/>
    <lineage>
        <taxon>unclassified sequences</taxon>
        <taxon>metagenomes</taxon>
        <taxon>ecological metagenomes</taxon>
    </lineage>
</organism>
<sequence>MLMYVPVATPVKVGQPLRLSVGSVNRPEFASLSKGPVPGSVVRVDRHCLLEE</sequence>
<evidence type="ECO:0000313" key="1">
    <source>
        <dbReference type="EMBL" id="GAF86064.1"/>
    </source>
</evidence>
<dbReference type="AlphaFoldDB" id="X0SYM8"/>
<dbReference type="EMBL" id="BARS01017530">
    <property type="protein sequence ID" value="GAF86064.1"/>
    <property type="molecule type" value="Genomic_DNA"/>
</dbReference>
<reference evidence="1" key="1">
    <citation type="journal article" date="2014" name="Front. Microbiol.">
        <title>High frequency of phylogenetically diverse reductive dehalogenase-homologous genes in deep subseafloor sedimentary metagenomes.</title>
        <authorList>
            <person name="Kawai M."/>
            <person name="Futagami T."/>
            <person name="Toyoda A."/>
            <person name="Takaki Y."/>
            <person name="Nishi S."/>
            <person name="Hori S."/>
            <person name="Arai W."/>
            <person name="Tsubouchi T."/>
            <person name="Morono Y."/>
            <person name="Uchiyama I."/>
            <person name="Ito T."/>
            <person name="Fujiyama A."/>
            <person name="Inagaki F."/>
            <person name="Takami H."/>
        </authorList>
    </citation>
    <scope>NUCLEOTIDE SEQUENCE</scope>
    <source>
        <strain evidence="1">Expedition CK06-06</strain>
    </source>
</reference>
<feature type="non-terminal residue" evidence="1">
    <location>
        <position position="52"/>
    </location>
</feature>
<accession>X0SYM8</accession>
<gene>
    <name evidence="1" type="ORF">S01H1_28664</name>
</gene>
<proteinExistence type="predicted"/>